<keyword evidence="1" id="KW-1133">Transmembrane helix</keyword>
<dbReference type="InterPro" id="IPR004864">
    <property type="entry name" value="LEA_2"/>
</dbReference>
<dbReference type="InterPro" id="IPR055301">
    <property type="entry name" value="Lea14-like_2"/>
</dbReference>
<evidence type="ECO:0000313" key="3">
    <source>
        <dbReference type="EMBL" id="ADE77814.1"/>
    </source>
</evidence>
<dbReference type="Pfam" id="PF03168">
    <property type="entry name" value="LEA_2"/>
    <property type="match status" value="1"/>
</dbReference>
<name>D5AE45_PICSI</name>
<dbReference type="EMBL" id="BT124572">
    <property type="protein sequence ID" value="ADE77814.1"/>
    <property type="molecule type" value="mRNA"/>
</dbReference>
<dbReference type="OMA" id="YKHHAVS"/>
<evidence type="ECO:0000256" key="1">
    <source>
        <dbReference type="SAM" id="Phobius"/>
    </source>
</evidence>
<evidence type="ECO:0000259" key="2">
    <source>
        <dbReference type="Pfam" id="PF03168"/>
    </source>
</evidence>
<organism evidence="3">
    <name type="scientific">Picea sitchensis</name>
    <name type="common">Sitka spruce</name>
    <name type="synonym">Pinus sitchensis</name>
    <dbReference type="NCBI Taxonomy" id="3332"/>
    <lineage>
        <taxon>Eukaryota</taxon>
        <taxon>Viridiplantae</taxon>
        <taxon>Streptophyta</taxon>
        <taxon>Embryophyta</taxon>
        <taxon>Tracheophyta</taxon>
        <taxon>Spermatophyta</taxon>
        <taxon>Pinopsida</taxon>
        <taxon>Pinidae</taxon>
        <taxon>Conifers I</taxon>
        <taxon>Pinales</taxon>
        <taxon>Pinaceae</taxon>
        <taxon>Picea</taxon>
    </lineage>
</organism>
<dbReference type="AlphaFoldDB" id="D5AE45"/>
<keyword evidence="1" id="KW-0472">Membrane</keyword>
<protein>
    <recommendedName>
        <fullName evidence="2">Late embryogenesis abundant protein LEA-2 subgroup domain-containing protein</fullName>
    </recommendedName>
</protein>
<feature type="transmembrane region" description="Helical" evidence="1">
    <location>
        <begin position="34"/>
        <end position="60"/>
    </location>
</feature>
<accession>D5AE45</accession>
<sequence length="218" mass="24124">METKEERKLSTLPLSVEGNKDDAGFLRRRRKRRILCCCGSTVALLLLIVIVCVILGVTVLKQRDPRITVNSVSLDHFEFKFDTTLFKLDLNVSLDLDLSIKNPNKASFKFGSSTTQLYYRGTNVGEAELPADEIGSDSTLRMNTTVTILADRLLTNSNAINDAMDGSFPLSSSTRISGRVNVLNIYKHHAVSFSYCNFTIAVPEGSLGSQECTHTIKL</sequence>
<feature type="domain" description="Late embryogenesis abundant protein LEA-2 subgroup" evidence="2">
    <location>
        <begin position="98"/>
        <end position="193"/>
    </location>
</feature>
<dbReference type="PANTHER" id="PTHR31852">
    <property type="entry name" value="LATE EMBRYOGENESIS ABUNDANT (LEA) HYDROXYPROLINE-RICH GLYCOPROTEIN FAMILY"/>
    <property type="match status" value="1"/>
</dbReference>
<reference evidence="3" key="1">
    <citation type="submission" date="2010-04" db="EMBL/GenBank/DDBJ databases">
        <authorList>
            <person name="Reid K.E."/>
            <person name="Liao N."/>
            <person name="Chan S."/>
            <person name="Docking R."/>
            <person name="Taylor G."/>
            <person name="Moore R."/>
            <person name="Mayo M."/>
            <person name="Munro S."/>
            <person name="King J."/>
            <person name="Yanchuk A."/>
            <person name="Holt R."/>
            <person name="Jones S."/>
            <person name="Marra M."/>
            <person name="Ritland C.E."/>
            <person name="Ritland K."/>
            <person name="Bohlmann J."/>
        </authorList>
    </citation>
    <scope>NUCLEOTIDE SEQUENCE</scope>
    <source>
        <tissue evidence="3">Bud</tissue>
    </source>
</reference>
<dbReference type="SUPFAM" id="SSF117070">
    <property type="entry name" value="LEA14-like"/>
    <property type="match status" value="1"/>
</dbReference>
<keyword evidence="1" id="KW-0812">Transmembrane</keyword>
<proteinExistence type="evidence at transcript level"/>
<dbReference type="Gene3D" id="2.60.40.1820">
    <property type="match status" value="1"/>
</dbReference>